<dbReference type="EMBL" id="FMZH01000007">
    <property type="protein sequence ID" value="SDD74596.1"/>
    <property type="molecule type" value="Genomic_DNA"/>
</dbReference>
<feature type="transmembrane region" description="Helical" evidence="1">
    <location>
        <begin position="119"/>
        <end position="139"/>
    </location>
</feature>
<keyword evidence="1" id="KW-0472">Membrane</keyword>
<dbReference type="GO" id="GO:0016020">
    <property type="term" value="C:membrane"/>
    <property type="evidence" value="ECO:0007669"/>
    <property type="project" value="InterPro"/>
</dbReference>
<dbReference type="STRING" id="390242.SAMN04488024_107264"/>
<reference evidence="3" key="1">
    <citation type="submission" date="2016-10" db="EMBL/GenBank/DDBJ databases">
        <authorList>
            <person name="Varghese N."/>
            <person name="Submissions S."/>
        </authorList>
    </citation>
    <scope>NUCLEOTIDE SEQUENCE [LARGE SCALE GENOMIC DNA]</scope>
    <source>
        <strain evidence="3">DSM 18609</strain>
    </source>
</reference>
<keyword evidence="1" id="KW-1133">Transmembrane helix</keyword>
<keyword evidence="3" id="KW-1185">Reference proteome</keyword>
<feature type="transmembrane region" description="Helical" evidence="1">
    <location>
        <begin position="33"/>
        <end position="58"/>
    </location>
</feature>
<dbReference type="GO" id="GO:0015097">
    <property type="term" value="F:mercury ion transmembrane transporter activity"/>
    <property type="evidence" value="ECO:0007669"/>
    <property type="project" value="InterPro"/>
</dbReference>
<dbReference type="InterPro" id="IPR004891">
    <property type="entry name" value="Mercury-R_MerC"/>
</dbReference>
<feature type="transmembrane region" description="Helical" evidence="1">
    <location>
        <begin position="70"/>
        <end position="88"/>
    </location>
</feature>
<evidence type="ECO:0000256" key="1">
    <source>
        <dbReference type="SAM" id="Phobius"/>
    </source>
</evidence>
<protein>
    <submittedName>
        <fullName evidence="2">MerC mercury resistance protein</fullName>
    </submittedName>
</protein>
<dbReference type="Pfam" id="PF03203">
    <property type="entry name" value="MerC"/>
    <property type="match status" value="1"/>
</dbReference>
<sequence length="151" mass="16856">MLNILNATLLLLYLSTKFKLMKQRSYKINLDRLGITASTLCAIHCAVLPFVITVLPIWGMGFLANEAVEITMIAVSLVLGVWSLSSGYRKQHQRIMPILILILGFIFIAFGHFSDLEALEPVLIPLGGFTIALAHYLNLRLLKTCPVNHNH</sequence>
<accession>A0A1G6XBH8</accession>
<name>A0A1G6XBH8_9SPHI</name>
<evidence type="ECO:0000313" key="3">
    <source>
        <dbReference type="Proteomes" id="UP000199455"/>
    </source>
</evidence>
<proteinExistence type="predicted"/>
<organism evidence="2 3">
    <name type="scientific">Pedobacter soli</name>
    <dbReference type="NCBI Taxonomy" id="390242"/>
    <lineage>
        <taxon>Bacteria</taxon>
        <taxon>Pseudomonadati</taxon>
        <taxon>Bacteroidota</taxon>
        <taxon>Sphingobacteriia</taxon>
        <taxon>Sphingobacteriales</taxon>
        <taxon>Sphingobacteriaceae</taxon>
        <taxon>Pedobacter</taxon>
    </lineage>
</organism>
<feature type="transmembrane region" description="Helical" evidence="1">
    <location>
        <begin position="95"/>
        <end position="113"/>
    </location>
</feature>
<dbReference type="Proteomes" id="UP000199455">
    <property type="component" value="Unassembled WGS sequence"/>
</dbReference>
<dbReference type="AlphaFoldDB" id="A0A1G6XBH8"/>
<keyword evidence="1" id="KW-0812">Transmembrane</keyword>
<evidence type="ECO:0000313" key="2">
    <source>
        <dbReference type="EMBL" id="SDD74596.1"/>
    </source>
</evidence>
<gene>
    <name evidence="2" type="ORF">SAMN04488024_107264</name>
</gene>